<organism evidence="2">
    <name type="scientific">Anguilla anguilla</name>
    <name type="common">European freshwater eel</name>
    <name type="synonym">Muraena anguilla</name>
    <dbReference type="NCBI Taxonomy" id="7936"/>
    <lineage>
        <taxon>Eukaryota</taxon>
        <taxon>Metazoa</taxon>
        <taxon>Chordata</taxon>
        <taxon>Craniata</taxon>
        <taxon>Vertebrata</taxon>
        <taxon>Euteleostomi</taxon>
        <taxon>Actinopterygii</taxon>
        <taxon>Neopterygii</taxon>
        <taxon>Teleostei</taxon>
        <taxon>Anguilliformes</taxon>
        <taxon>Anguillidae</taxon>
        <taxon>Anguilla</taxon>
    </lineage>
</organism>
<dbReference type="AlphaFoldDB" id="A0A0E9SAQ5"/>
<protein>
    <submittedName>
        <fullName evidence="2">Uncharacterized protein</fullName>
    </submittedName>
</protein>
<reference evidence="2" key="2">
    <citation type="journal article" date="2015" name="Fish Shellfish Immunol.">
        <title>Early steps in the European eel (Anguilla anguilla)-Vibrio vulnificus interaction in the gills: Role of the RtxA13 toxin.</title>
        <authorList>
            <person name="Callol A."/>
            <person name="Pajuelo D."/>
            <person name="Ebbesson L."/>
            <person name="Teles M."/>
            <person name="MacKenzie S."/>
            <person name="Amaro C."/>
        </authorList>
    </citation>
    <scope>NUCLEOTIDE SEQUENCE</scope>
</reference>
<accession>A0A0E9SAQ5</accession>
<evidence type="ECO:0000313" key="2">
    <source>
        <dbReference type="EMBL" id="JAH38346.1"/>
    </source>
</evidence>
<dbReference type="EMBL" id="GBXM01070231">
    <property type="protein sequence ID" value="JAH38346.1"/>
    <property type="molecule type" value="Transcribed_RNA"/>
</dbReference>
<keyword evidence="1" id="KW-1133">Transmembrane helix</keyword>
<feature type="transmembrane region" description="Helical" evidence="1">
    <location>
        <begin position="12"/>
        <end position="32"/>
    </location>
</feature>
<evidence type="ECO:0000256" key="1">
    <source>
        <dbReference type="SAM" id="Phobius"/>
    </source>
</evidence>
<keyword evidence="1" id="KW-0812">Transmembrane</keyword>
<name>A0A0E9SAQ5_ANGAN</name>
<keyword evidence="1" id="KW-0472">Membrane</keyword>
<reference evidence="2" key="1">
    <citation type="submission" date="2014-11" db="EMBL/GenBank/DDBJ databases">
        <authorList>
            <person name="Amaro Gonzalez C."/>
        </authorList>
    </citation>
    <scope>NUCLEOTIDE SEQUENCE</scope>
</reference>
<sequence>MSSVHCTVAFVWLLNLIIKCGHFLFLLLLYFVL</sequence>
<proteinExistence type="predicted"/>